<name>A0A8H5GRF8_9AGAR</name>
<evidence type="ECO:0000256" key="3">
    <source>
        <dbReference type="ARBA" id="ARBA00022989"/>
    </source>
</evidence>
<dbReference type="Gene3D" id="1.20.1250.20">
    <property type="entry name" value="MFS general substrate transporter like domains"/>
    <property type="match status" value="1"/>
</dbReference>
<evidence type="ECO:0000256" key="4">
    <source>
        <dbReference type="ARBA" id="ARBA00023136"/>
    </source>
</evidence>
<evidence type="ECO:0000256" key="5">
    <source>
        <dbReference type="SAM" id="Phobius"/>
    </source>
</evidence>
<proteinExistence type="predicted"/>
<dbReference type="FunFam" id="1.20.1250.20:FF:000011">
    <property type="entry name" value="MFS multidrug transporter, putative"/>
    <property type="match status" value="1"/>
</dbReference>
<dbReference type="EMBL" id="JAACJN010000127">
    <property type="protein sequence ID" value="KAF5369629.1"/>
    <property type="molecule type" value="Genomic_DNA"/>
</dbReference>
<comment type="subcellular location">
    <subcellularLocation>
        <location evidence="1">Membrane</location>
        <topology evidence="1">Multi-pass membrane protein</topology>
    </subcellularLocation>
</comment>
<dbReference type="AlphaFoldDB" id="A0A8H5GRF8"/>
<dbReference type="InterPro" id="IPR036259">
    <property type="entry name" value="MFS_trans_sf"/>
</dbReference>
<feature type="transmembrane region" description="Helical" evidence="5">
    <location>
        <begin position="224"/>
        <end position="246"/>
    </location>
</feature>
<feature type="transmembrane region" description="Helical" evidence="5">
    <location>
        <begin position="135"/>
        <end position="154"/>
    </location>
</feature>
<protein>
    <recommendedName>
        <fullName evidence="6">Major facilitator superfamily (MFS) profile domain-containing protein</fullName>
    </recommendedName>
</protein>
<dbReference type="OrthoDB" id="6770063at2759"/>
<dbReference type="GO" id="GO:0005886">
    <property type="term" value="C:plasma membrane"/>
    <property type="evidence" value="ECO:0007669"/>
    <property type="project" value="TreeGrafter"/>
</dbReference>
<dbReference type="PANTHER" id="PTHR23502">
    <property type="entry name" value="MAJOR FACILITATOR SUPERFAMILY"/>
    <property type="match status" value="1"/>
</dbReference>
<accession>A0A8H5GRF8</accession>
<feature type="transmembrane region" description="Helical" evidence="5">
    <location>
        <begin position="194"/>
        <end position="218"/>
    </location>
</feature>
<keyword evidence="3 5" id="KW-1133">Transmembrane helix</keyword>
<gene>
    <name evidence="7" type="ORF">D9757_010453</name>
</gene>
<feature type="transmembrane region" description="Helical" evidence="5">
    <location>
        <begin position="295"/>
        <end position="315"/>
    </location>
</feature>
<evidence type="ECO:0000313" key="7">
    <source>
        <dbReference type="EMBL" id="KAF5369629.1"/>
    </source>
</evidence>
<sequence length="503" mass="54422">MPEDEPHTIVDSDSESKVFSNQAKIEKTQTVEVIQVAAHTAKEDNTAALWESDPVNPRNWSPGKKWLMTSVVAAYNFVPPTASSMMGPALPQIALHYGITNDTLLSMTLSVFLISFAFGPLIFAPLSEVYGRTWVLHAGNLAFIAFSLGCAFSPNTNTLIGFRFLSGLAGSAPIACGGGTVSDLFPPESRASAMALYTLGPLVSLASHIFGPIAGGFITQTIGFKWIFVTIAALAGIFGAVGIPFLRETYGPVVQQRQGRRQSSNTYASPNSTQSISSMIWENFSRPLILLTRSFLCFILSLYMSLIYGIYYLMFTTFSALYLNVYHFNTGTSGLAYLGLGIGFFLATLIGAYVGNVIYAKLSARNGGVGTPEMRIPALIFGSFFTPVGLFWYGWSAEARLHWIMPIIGTAIFAFGFMTAFLPIQLYLVDAFTYAASALAAASVLRSIFGFIFPLFGQQMFDALGDGGGNSLLGGLAIVLGIPFPIWIYYKGAEIRARNPLNK</sequence>
<feature type="transmembrane region" description="Helical" evidence="5">
    <location>
        <begin position="376"/>
        <end position="395"/>
    </location>
</feature>
<dbReference type="CDD" id="cd17323">
    <property type="entry name" value="MFS_Tpo1_MDR_like"/>
    <property type="match status" value="1"/>
</dbReference>
<evidence type="ECO:0000259" key="6">
    <source>
        <dbReference type="PROSITE" id="PS50850"/>
    </source>
</evidence>
<dbReference type="SUPFAM" id="SSF103473">
    <property type="entry name" value="MFS general substrate transporter"/>
    <property type="match status" value="1"/>
</dbReference>
<feature type="domain" description="Major facilitator superfamily (MFS) profile" evidence="6">
    <location>
        <begin position="68"/>
        <end position="493"/>
    </location>
</feature>
<evidence type="ECO:0000256" key="1">
    <source>
        <dbReference type="ARBA" id="ARBA00004141"/>
    </source>
</evidence>
<keyword evidence="8" id="KW-1185">Reference proteome</keyword>
<dbReference type="InterPro" id="IPR011701">
    <property type="entry name" value="MFS"/>
</dbReference>
<comment type="caution">
    <text evidence="7">The sequence shown here is derived from an EMBL/GenBank/DDBJ whole genome shotgun (WGS) entry which is preliminary data.</text>
</comment>
<feature type="transmembrane region" description="Helical" evidence="5">
    <location>
        <begin position="401"/>
        <end position="424"/>
    </location>
</feature>
<evidence type="ECO:0000256" key="2">
    <source>
        <dbReference type="ARBA" id="ARBA00022692"/>
    </source>
</evidence>
<dbReference type="Proteomes" id="UP000518752">
    <property type="component" value="Unassembled WGS sequence"/>
</dbReference>
<dbReference type="PANTHER" id="PTHR23502:SF60">
    <property type="entry name" value="MAJOR FACILITATOR SUPERFAMILY (MFS) PROFILE DOMAIN-CONTAINING PROTEIN-RELATED"/>
    <property type="match status" value="1"/>
</dbReference>
<feature type="transmembrane region" description="Helical" evidence="5">
    <location>
        <begin position="472"/>
        <end position="490"/>
    </location>
</feature>
<reference evidence="7 8" key="1">
    <citation type="journal article" date="2020" name="ISME J.">
        <title>Uncovering the hidden diversity of litter-decomposition mechanisms in mushroom-forming fungi.</title>
        <authorList>
            <person name="Floudas D."/>
            <person name="Bentzer J."/>
            <person name="Ahren D."/>
            <person name="Johansson T."/>
            <person name="Persson P."/>
            <person name="Tunlid A."/>
        </authorList>
    </citation>
    <scope>NUCLEOTIDE SEQUENCE [LARGE SCALE GENOMIC DNA]</scope>
    <source>
        <strain evidence="7 8">CBS 406.79</strain>
    </source>
</reference>
<evidence type="ECO:0000313" key="8">
    <source>
        <dbReference type="Proteomes" id="UP000518752"/>
    </source>
</evidence>
<feature type="transmembrane region" description="Helical" evidence="5">
    <location>
        <begin position="103"/>
        <end position="123"/>
    </location>
</feature>
<dbReference type="InterPro" id="IPR020846">
    <property type="entry name" value="MFS_dom"/>
</dbReference>
<keyword evidence="4 5" id="KW-0472">Membrane</keyword>
<keyword evidence="2 5" id="KW-0812">Transmembrane</keyword>
<feature type="transmembrane region" description="Helical" evidence="5">
    <location>
        <begin position="160"/>
        <end position="182"/>
    </location>
</feature>
<dbReference type="GO" id="GO:0022857">
    <property type="term" value="F:transmembrane transporter activity"/>
    <property type="evidence" value="ECO:0007669"/>
    <property type="project" value="InterPro"/>
</dbReference>
<feature type="transmembrane region" description="Helical" evidence="5">
    <location>
        <begin position="335"/>
        <end position="355"/>
    </location>
</feature>
<organism evidence="7 8">
    <name type="scientific">Collybiopsis confluens</name>
    <dbReference type="NCBI Taxonomy" id="2823264"/>
    <lineage>
        <taxon>Eukaryota</taxon>
        <taxon>Fungi</taxon>
        <taxon>Dikarya</taxon>
        <taxon>Basidiomycota</taxon>
        <taxon>Agaricomycotina</taxon>
        <taxon>Agaricomycetes</taxon>
        <taxon>Agaricomycetidae</taxon>
        <taxon>Agaricales</taxon>
        <taxon>Marasmiineae</taxon>
        <taxon>Omphalotaceae</taxon>
        <taxon>Collybiopsis</taxon>
    </lineage>
</organism>
<dbReference type="Pfam" id="PF07690">
    <property type="entry name" value="MFS_1"/>
    <property type="match status" value="1"/>
</dbReference>
<dbReference type="PROSITE" id="PS50850">
    <property type="entry name" value="MFS"/>
    <property type="match status" value="1"/>
</dbReference>
<feature type="transmembrane region" description="Helical" evidence="5">
    <location>
        <begin position="431"/>
        <end position="452"/>
    </location>
</feature>